<reference evidence="1 2" key="1">
    <citation type="submission" date="2024-09" db="EMBL/GenBank/DDBJ databases">
        <authorList>
            <person name="Sun Q."/>
            <person name="Mori K."/>
        </authorList>
    </citation>
    <scope>NUCLEOTIDE SEQUENCE [LARGE SCALE GENOMIC DNA]</scope>
    <source>
        <strain evidence="1 2">NCAIM B.02301</strain>
    </source>
</reference>
<name>A0ABV6NJT3_9BACI</name>
<sequence>MFCHKCGGPLLEKARFCSNCGERVSSTGEHVEQTLVTKEVPSGSVLHPSEESGIDQELCPTIPQNQSTVESEMAATFDEFVPPKDINLVSRSRILKKLPILLPIVSMLLVGGGVSAAYFNEINKNEEVLSLQQSAETAALNGEYAKAEKTLQLALNMRPTYAVLQHDIEAVNRASSYMAELESISDKIKEQNFTEAEESLFLLKETIESEGDPLFDSIAELTSAKEVTVTVGKTKQELSELSTVRQLVDKLNIIATLHSEEAIAIKEQIITKIVQISSALAEQQLQKKQFTDAIATVNQGLEYATDNKTLLTFKEKIEQERAAFEKAEQTRIENAIEAAAREDLQNQTAAVEVTSFDYEVDEYGDLYIYGDITNVATKDISAVTIEYKVYDLEGALLFDRSMTVYPYYVNRGEQGSFEDVVFYLFEDVDVEIENITWYVE</sequence>
<dbReference type="InterPro" id="IPR011990">
    <property type="entry name" value="TPR-like_helical_dom_sf"/>
</dbReference>
<proteinExistence type="predicted"/>
<dbReference type="InterPro" id="IPR047676">
    <property type="entry name" value="FxLYD_dom"/>
</dbReference>
<comment type="caution">
    <text evidence="1">The sequence shown here is derived from an EMBL/GenBank/DDBJ whole genome shotgun (WGS) entry which is preliminary data.</text>
</comment>
<dbReference type="EMBL" id="JBHLTR010000054">
    <property type="protein sequence ID" value="MFC0561030.1"/>
    <property type="molecule type" value="Genomic_DNA"/>
</dbReference>
<organism evidence="1 2">
    <name type="scientific">Halalkalibacter alkalisediminis</name>
    <dbReference type="NCBI Taxonomy" id="935616"/>
    <lineage>
        <taxon>Bacteria</taxon>
        <taxon>Bacillati</taxon>
        <taxon>Bacillota</taxon>
        <taxon>Bacilli</taxon>
        <taxon>Bacillales</taxon>
        <taxon>Bacillaceae</taxon>
        <taxon>Halalkalibacter</taxon>
    </lineage>
</organism>
<dbReference type="RefSeq" id="WP_273842269.1">
    <property type="nucleotide sequence ID" value="NZ_JAQQWT010000005.1"/>
</dbReference>
<accession>A0ABV6NJT3</accession>
<gene>
    <name evidence="1" type="ORF">ACFFH4_18970</name>
</gene>
<dbReference type="NCBIfam" id="NF038353">
    <property type="entry name" value="FxLYD_dom"/>
    <property type="match status" value="1"/>
</dbReference>
<evidence type="ECO:0000313" key="2">
    <source>
        <dbReference type="Proteomes" id="UP001589833"/>
    </source>
</evidence>
<dbReference type="Proteomes" id="UP001589833">
    <property type="component" value="Unassembled WGS sequence"/>
</dbReference>
<protein>
    <submittedName>
        <fullName evidence="1">FxLYD domain-containing protein</fullName>
    </submittedName>
</protein>
<dbReference type="Gene3D" id="1.25.40.10">
    <property type="entry name" value="Tetratricopeptide repeat domain"/>
    <property type="match status" value="1"/>
</dbReference>
<keyword evidence="2" id="KW-1185">Reference proteome</keyword>
<evidence type="ECO:0000313" key="1">
    <source>
        <dbReference type="EMBL" id="MFC0561030.1"/>
    </source>
</evidence>